<keyword evidence="8" id="KW-0249">Electron transport</keyword>
<dbReference type="InterPro" id="IPR052168">
    <property type="entry name" value="Cytochrome_b561_oxidase"/>
</dbReference>
<keyword evidence="10" id="KW-0408">Iron</keyword>
<dbReference type="PANTHER" id="PTHR30529:SF1">
    <property type="entry name" value="CYTOCHROME B561 HOMOLOG 2"/>
    <property type="match status" value="1"/>
</dbReference>
<evidence type="ECO:0000313" key="16">
    <source>
        <dbReference type="Proteomes" id="UP000660708"/>
    </source>
</evidence>
<evidence type="ECO:0000313" key="15">
    <source>
        <dbReference type="EMBL" id="MBE0346222.1"/>
    </source>
</evidence>
<evidence type="ECO:0000256" key="9">
    <source>
        <dbReference type="ARBA" id="ARBA00022989"/>
    </source>
</evidence>
<comment type="similarity">
    <text evidence="12">Belongs to the cytochrome b561 family.</text>
</comment>
<feature type="transmembrane region" description="Helical" evidence="13">
    <location>
        <begin position="56"/>
        <end position="80"/>
    </location>
</feature>
<proteinExistence type="inferred from homology"/>
<evidence type="ECO:0000256" key="8">
    <source>
        <dbReference type="ARBA" id="ARBA00022982"/>
    </source>
</evidence>
<dbReference type="InterPro" id="IPR016174">
    <property type="entry name" value="Di-haem_cyt_TM"/>
</dbReference>
<reference evidence="15 16" key="1">
    <citation type="submission" date="2015-06" db="EMBL/GenBank/DDBJ databases">
        <title>Genome sequence of Pseudoalteromonas peptidolytica.</title>
        <authorList>
            <person name="Xie B.-B."/>
            <person name="Rong J.-C."/>
            <person name="Qin Q.-L."/>
            <person name="Zhang Y.-Z."/>
        </authorList>
    </citation>
    <scope>NUCLEOTIDE SEQUENCE [LARGE SCALE GENOMIC DNA]</scope>
    <source>
        <strain evidence="15 16">F12-50-A1</strain>
    </source>
</reference>
<protein>
    <submittedName>
        <fullName evidence="15">Cytochrome b561</fullName>
    </submittedName>
</protein>
<evidence type="ECO:0000256" key="2">
    <source>
        <dbReference type="ARBA" id="ARBA00004651"/>
    </source>
</evidence>
<dbReference type="InterPro" id="IPR011577">
    <property type="entry name" value="Cyt_b561_bac/Ni-Hgenase"/>
</dbReference>
<dbReference type="SUPFAM" id="SSF81342">
    <property type="entry name" value="Transmembrane di-heme cytochromes"/>
    <property type="match status" value="1"/>
</dbReference>
<gene>
    <name evidence="15" type="primary">cybB</name>
    <name evidence="15" type="ORF">PPEP_a1280</name>
</gene>
<evidence type="ECO:0000256" key="5">
    <source>
        <dbReference type="ARBA" id="ARBA00022617"/>
    </source>
</evidence>
<keyword evidence="9 13" id="KW-1133">Transmembrane helix</keyword>
<evidence type="ECO:0000256" key="3">
    <source>
        <dbReference type="ARBA" id="ARBA00022448"/>
    </source>
</evidence>
<sequence length="158" mass="17786">MVELSYYDPFYRDALYIHKSVGILLSILILLRLVWKWLNPAVKPLSAATPLQRLQNILAGCVHLVLYLGLVTLFLSGYLISTSDGRSIEVFGWFSVASAGELFDRQSDIAGTIHLYVAWGLLAVVVIHILGALKHHFINKDQTLARMIKVMTPKKHEE</sequence>
<comment type="subcellular location">
    <subcellularLocation>
        <location evidence="2">Cell membrane</location>
        <topology evidence="2">Multi-pass membrane protein</topology>
    </subcellularLocation>
</comment>
<evidence type="ECO:0000256" key="13">
    <source>
        <dbReference type="SAM" id="Phobius"/>
    </source>
</evidence>
<feature type="transmembrane region" description="Helical" evidence="13">
    <location>
        <begin position="113"/>
        <end position="133"/>
    </location>
</feature>
<keyword evidence="3" id="KW-0813">Transport</keyword>
<keyword evidence="4" id="KW-1003">Cell membrane</keyword>
<evidence type="ECO:0000256" key="11">
    <source>
        <dbReference type="ARBA" id="ARBA00023136"/>
    </source>
</evidence>
<evidence type="ECO:0000259" key="14">
    <source>
        <dbReference type="Pfam" id="PF01292"/>
    </source>
</evidence>
<dbReference type="AlphaFoldDB" id="A0A8I0MUR8"/>
<dbReference type="Pfam" id="PF01292">
    <property type="entry name" value="Ni_hydr_CYTB"/>
    <property type="match status" value="1"/>
</dbReference>
<comment type="caution">
    <text evidence="15">The sequence shown here is derived from an EMBL/GenBank/DDBJ whole genome shotgun (WGS) entry which is preliminary data.</text>
</comment>
<evidence type="ECO:0000256" key="10">
    <source>
        <dbReference type="ARBA" id="ARBA00023004"/>
    </source>
</evidence>
<dbReference type="EMBL" id="AQHF01000020">
    <property type="protein sequence ID" value="MBE0346222.1"/>
    <property type="molecule type" value="Genomic_DNA"/>
</dbReference>
<keyword evidence="16" id="KW-1185">Reference proteome</keyword>
<evidence type="ECO:0000256" key="6">
    <source>
        <dbReference type="ARBA" id="ARBA00022692"/>
    </source>
</evidence>
<name>A0A8I0MUR8_9GAMM</name>
<organism evidence="15 16">
    <name type="scientific">Pseudoalteromonas peptidolytica F12-50-A1</name>
    <dbReference type="NCBI Taxonomy" id="1315280"/>
    <lineage>
        <taxon>Bacteria</taxon>
        <taxon>Pseudomonadati</taxon>
        <taxon>Pseudomonadota</taxon>
        <taxon>Gammaproteobacteria</taxon>
        <taxon>Alteromonadales</taxon>
        <taxon>Pseudoalteromonadaceae</taxon>
        <taxon>Pseudoalteromonas</taxon>
    </lineage>
</organism>
<dbReference type="GO" id="GO:0005886">
    <property type="term" value="C:plasma membrane"/>
    <property type="evidence" value="ECO:0007669"/>
    <property type="project" value="UniProtKB-SubCell"/>
</dbReference>
<dbReference type="GO" id="GO:0009055">
    <property type="term" value="F:electron transfer activity"/>
    <property type="evidence" value="ECO:0007669"/>
    <property type="project" value="InterPro"/>
</dbReference>
<evidence type="ECO:0000256" key="12">
    <source>
        <dbReference type="ARBA" id="ARBA00037975"/>
    </source>
</evidence>
<evidence type="ECO:0000256" key="7">
    <source>
        <dbReference type="ARBA" id="ARBA00022723"/>
    </source>
</evidence>
<feature type="domain" description="Cytochrome b561 bacterial/Ni-hydrogenase" evidence="14">
    <location>
        <begin position="7"/>
        <end position="148"/>
    </location>
</feature>
<dbReference type="GO" id="GO:0022904">
    <property type="term" value="P:respiratory electron transport chain"/>
    <property type="evidence" value="ECO:0007669"/>
    <property type="project" value="InterPro"/>
</dbReference>
<dbReference type="GO" id="GO:0046872">
    <property type="term" value="F:metal ion binding"/>
    <property type="evidence" value="ECO:0007669"/>
    <property type="project" value="UniProtKB-KW"/>
</dbReference>
<comment type="cofactor">
    <cofactor evidence="1">
        <name>heme b</name>
        <dbReference type="ChEBI" id="CHEBI:60344"/>
    </cofactor>
</comment>
<dbReference type="GO" id="GO:0020037">
    <property type="term" value="F:heme binding"/>
    <property type="evidence" value="ECO:0007669"/>
    <property type="project" value="TreeGrafter"/>
</dbReference>
<evidence type="ECO:0000256" key="1">
    <source>
        <dbReference type="ARBA" id="ARBA00001970"/>
    </source>
</evidence>
<keyword evidence="11 13" id="KW-0472">Membrane</keyword>
<dbReference type="PANTHER" id="PTHR30529">
    <property type="entry name" value="CYTOCHROME B561"/>
    <property type="match status" value="1"/>
</dbReference>
<keyword evidence="5" id="KW-0349">Heme</keyword>
<evidence type="ECO:0000256" key="4">
    <source>
        <dbReference type="ARBA" id="ARBA00022475"/>
    </source>
</evidence>
<keyword evidence="6 13" id="KW-0812">Transmembrane</keyword>
<keyword evidence="7" id="KW-0479">Metal-binding</keyword>
<feature type="transmembrane region" description="Helical" evidence="13">
    <location>
        <begin position="15"/>
        <end position="35"/>
    </location>
</feature>
<accession>A0A8I0MUR8</accession>
<dbReference type="Proteomes" id="UP000660708">
    <property type="component" value="Unassembled WGS sequence"/>
</dbReference>
<dbReference type="Gene3D" id="1.20.950.20">
    <property type="entry name" value="Transmembrane di-heme cytochromes, Chain C"/>
    <property type="match status" value="1"/>
</dbReference>